<comment type="cofactor">
    <cofactor evidence="1">
        <name>FAD</name>
        <dbReference type="ChEBI" id="CHEBI:57692"/>
    </cofactor>
</comment>
<proteinExistence type="inferred from homology"/>
<keyword evidence="4" id="KW-0274">FAD</keyword>
<evidence type="ECO:0000313" key="7">
    <source>
        <dbReference type="Proteomes" id="UP001321479"/>
    </source>
</evidence>
<reference evidence="6 7" key="1">
    <citation type="submission" date="2021-02" db="EMBL/GenBank/DDBJ databases">
        <title>Cotonvirus japonicus, which uses Golgi apparatus of host cells for its virion factory, phylogenetically links tailed tupanvirus and icosahedral mimivirus.</title>
        <authorList>
            <person name="Takahashi H."/>
            <person name="Fukaya S."/>
            <person name="Song C."/>
            <person name="Murata K."/>
            <person name="Takemura M."/>
        </authorList>
    </citation>
    <scope>NUCLEOTIDE SEQUENCE [LARGE SCALE GENOMIC DNA]</scope>
</reference>
<keyword evidence="3" id="KW-0285">Flavoprotein</keyword>
<evidence type="ECO:0000256" key="1">
    <source>
        <dbReference type="ARBA" id="ARBA00001974"/>
    </source>
</evidence>
<dbReference type="Proteomes" id="UP001321479">
    <property type="component" value="Segment"/>
</dbReference>
<keyword evidence="7" id="KW-1185">Reference proteome</keyword>
<dbReference type="InterPro" id="IPR036188">
    <property type="entry name" value="FAD/NAD-bd_sf"/>
</dbReference>
<dbReference type="GeneID" id="80558881"/>
<dbReference type="PIRSF" id="PIRSF000137">
    <property type="entry name" value="Alcohol_oxidase"/>
    <property type="match status" value="1"/>
</dbReference>
<evidence type="ECO:0000259" key="5">
    <source>
        <dbReference type="PROSITE" id="PS00624"/>
    </source>
</evidence>
<dbReference type="SUPFAM" id="SSF54373">
    <property type="entry name" value="FAD-linked reductases, C-terminal domain"/>
    <property type="match status" value="1"/>
</dbReference>
<feature type="domain" description="Glucose-methanol-choline oxidoreductase N-terminal" evidence="5">
    <location>
        <begin position="308"/>
        <end position="322"/>
    </location>
</feature>
<accession>A0ABM7NU91</accession>
<dbReference type="EMBL" id="AP024483">
    <property type="protein sequence ID" value="BCS83676.1"/>
    <property type="molecule type" value="Genomic_DNA"/>
</dbReference>
<dbReference type="PROSITE" id="PS00624">
    <property type="entry name" value="GMC_OXRED_2"/>
    <property type="match status" value="1"/>
</dbReference>
<dbReference type="InterPro" id="IPR007867">
    <property type="entry name" value="GMC_OxRtase_C"/>
</dbReference>
<dbReference type="Gene3D" id="3.50.50.60">
    <property type="entry name" value="FAD/NAD(P)-binding domain"/>
    <property type="match status" value="1"/>
</dbReference>
<comment type="similarity">
    <text evidence="2">Belongs to the GMC oxidoreductase family.</text>
</comment>
<dbReference type="InterPro" id="IPR000172">
    <property type="entry name" value="GMC_OxRdtase_N"/>
</dbReference>
<name>A0ABM7NU91_9VIRU</name>
<evidence type="ECO:0000313" key="6">
    <source>
        <dbReference type="EMBL" id="BCS83676.1"/>
    </source>
</evidence>
<dbReference type="InterPro" id="IPR012132">
    <property type="entry name" value="GMC_OxRdtase"/>
</dbReference>
<dbReference type="Pfam" id="PF05199">
    <property type="entry name" value="GMC_oxred_C"/>
    <property type="match status" value="1"/>
</dbReference>
<evidence type="ECO:0000256" key="3">
    <source>
        <dbReference type="ARBA" id="ARBA00022630"/>
    </source>
</evidence>
<sequence>MNTIKNFTIFTFILIFGTVLTSAFPLCHNGAFGKGNINPDFIIVGGGTAGCVAANKCIANGHKCTVIERGIDYYTQPYASNPAATGFTFASNAVMYSMSEPLKNVFNKSVTLIEPTILGGSSSVNGMISVFTDIKEYFAELNITGWSYEQILPYYLEVTNSVNRPGYNGPVDVTNTPASDAQYVDFKNAVRQVFPNIPEKLPDMNTASINSSFAGFGPAETTVKTSYTSFGTEQVPGTGFRESAYMAYLHDIRQHPNLRIMTRSRVDRVLFGGCSQNANRVIVTQTDFFGVESQCELRVKKAVILSAGAFRTPQILLQSGVGPANDLNLLGIPVVKDLTDVGLHLDDHPTIVRSYLGFIPDSYISANLNGHAYWNYQDDPNTDLNWSIQIAGVPGINLKNILSVVLNQKSRGSIKLRSTNPADQPKYDLGHLNNPEDLVTSVMGFNKSNQIAENLGYIELPGASEVVCPTFLPNCQNNITEFYFAAYLQYASSGYHYTGTCALGKVVNPDNGLVYGFNNLYVIDASIFPKSPRGNTQVSVYAASTKLSEHIF</sequence>
<dbReference type="RefSeq" id="YP_010842284.1">
    <property type="nucleotide sequence ID" value="NC_079139.1"/>
</dbReference>
<dbReference type="PANTHER" id="PTHR11552">
    <property type="entry name" value="GLUCOSE-METHANOL-CHOLINE GMC OXIDOREDUCTASE"/>
    <property type="match status" value="1"/>
</dbReference>
<dbReference type="Pfam" id="PF00732">
    <property type="entry name" value="GMC_oxred_N"/>
    <property type="match status" value="1"/>
</dbReference>
<dbReference type="SUPFAM" id="SSF51905">
    <property type="entry name" value="FAD/NAD(P)-binding domain"/>
    <property type="match status" value="1"/>
</dbReference>
<dbReference type="Gene3D" id="3.30.410.40">
    <property type="match status" value="1"/>
</dbReference>
<protein>
    <submittedName>
        <fullName evidence="6">GMc oxidoreductase</fullName>
    </submittedName>
</protein>
<evidence type="ECO:0000256" key="2">
    <source>
        <dbReference type="ARBA" id="ARBA00010790"/>
    </source>
</evidence>
<dbReference type="PANTHER" id="PTHR11552:SF147">
    <property type="entry name" value="CHOLINE DEHYDROGENASE, MITOCHONDRIAL"/>
    <property type="match status" value="1"/>
</dbReference>
<evidence type="ECO:0000256" key="4">
    <source>
        <dbReference type="ARBA" id="ARBA00022827"/>
    </source>
</evidence>
<organism evidence="6 7">
    <name type="scientific">Cotonvirus japonicus</name>
    <dbReference type="NCBI Taxonomy" id="2811091"/>
    <lineage>
        <taxon>Viruses</taxon>
        <taxon>Varidnaviria</taxon>
        <taxon>Bamfordvirae</taxon>
        <taxon>Nucleocytoviricota</taxon>
        <taxon>Megaviricetes</taxon>
        <taxon>Imitervirales</taxon>
        <taxon>Mimiviridae</taxon>
        <taxon>Megamimivirinae</taxon>
        <taxon>Cotonvirus</taxon>
        <taxon>Cotonvirus japonicum</taxon>
    </lineage>
</organism>